<organism evidence="2 3">
    <name type="scientific">Candidatus Yanofskybacteria bacterium RIFCSPLOWO2_12_FULL_43_11b</name>
    <dbReference type="NCBI Taxonomy" id="1802710"/>
    <lineage>
        <taxon>Bacteria</taxon>
        <taxon>Candidatus Yanofskyibacteriota</taxon>
    </lineage>
</organism>
<accession>A0A1F8H8Y5</accession>
<evidence type="ECO:0000313" key="2">
    <source>
        <dbReference type="EMBL" id="OGN34031.1"/>
    </source>
</evidence>
<reference evidence="2 3" key="1">
    <citation type="journal article" date="2016" name="Nat. Commun.">
        <title>Thousands of microbial genomes shed light on interconnected biogeochemical processes in an aquifer system.</title>
        <authorList>
            <person name="Anantharaman K."/>
            <person name="Brown C.T."/>
            <person name="Hug L.A."/>
            <person name="Sharon I."/>
            <person name="Castelle C.J."/>
            <person name="Probst A.J."/>
            <person name="Thomas B.C."/>
            <person name="Singh A."/>
            <person name="Wilkins M.J."/>
            <person name="Karaoz U."/>
            <person name="Brodie E.L."/>
            <person name="Williams K.H."/>
            <person name="Hubbard S.S."/>
            <person name="Banfield J.F."/>
        </authorList>
    </citation>
    <scope>NUCLEOTIDE SEQUENCE [LARGE SCALE GENOMIC DNA]</scope>
</reference>
<comment type="caution">
    <text evidence="2">The sequence shown here is derived from an EMBL/GenBank/DDBJ whole genome shotgun (WGS) entry which is preliminary data.</text>
</comment>
<evidence type="ECO:0000256" key="1">
    <source>
        <dbReference type="SAM" id="MobiDB-lite"/>
    </source>
</evidence>
<dbReference type="EMBL" id="MGKY01000007">
    <property type="protein sequence ID" value="OGN34031.1"/>
    <property type="molecule type" value="Genomic_DNA"/>
</dbReference>
<name>A0A1F8H8Y5_9BACT</name>
<gene>
    <name evidence="2" type="ORF">A3G51_01525</name>
</gene>
<proteinExistence type="predicted"/>
<evidence type="ECO:0000313" key="3">
    <source>
        <dbReference type="Proteomes" id="UP000177745"/>
    </source>
</evidence>
<protein>
    <submittedName>
        <fullName evidence="2">Uncharacterized protein</fullName>
    </submittedName>
</protein>
<dbReference type="Proteomes" id="UP000177745">
    <property type="component" value="Unassembled WGS sequence"/>
</dbReference>
<sequence>MFRKLTIVIIVIGLAWNLFVYAPKTKAAAVVHDPLNAIINGVTAGSSTSLAVKEYVLDTIARAIARSLLNVAVSGIINKIQTGGRDGGPAFVQNWRNFQTDAQYRGENVFRSILASTTLCNYTSVGIKSLFGANQRVSSTGQNLRVNNFDPFSLRAACTMPSNFNLTNYQNDFAGNGGWNAWSRMLEPQNNYYGLLFGSLDEAARQRALEESGDMNEALAGSGYTSIRDKNCTGTGAGAKCVFMGKIFTPGDLLGKSAASTIDSDLGWLVSSDELSEVIIALGSAITNRIINLATSNSSNDYRNAPRADTSSSDGYLACINACPAANDLTCQTNCASAWGYNTPQASSTPPNEPPPPEEEPDSLLSDIQAERGNYGTPMSPVQLSALLNAVAWRNQAVGWGLLSKPSGNNCPSASGPISCDILFHRPSGLHYDVLSDSENTAAPTWNLVGPMDISRWIAPIQP</sequence>
<dbReference type="AlphaFoldDB" id="A0A1F8H8Y5"/>
<feature type="region of interest" description="Disordered" evidence="1">
    <location>
        <begin position="344"/>
        <end position="363"/>
    </location>
</feature>